<dbReference type="Pfam" id="PF07963">
    <property type="entry name" value="N_methyl"/>
    <property type="match status" value="1"/>
</dbReference>
<sequence length="160" mass="17922">MNNKEAGFTFVELLIVLAITIVVCSLSIAVGKAKLDERMINQFLYQLMLDIEHTQSESIGNEVYSYLEFFDEGKKYRAYTMVGMGGVASQNNSAIPNLRHYYFTRELPEGVELSYSSTLQLIKINNKGVFSSFGTLAFATPTGKKSLIINIVKGRMKIVE</sequence>
<protein>
    <submittedName>
        <fullName evidence="4">Prepilin-type N-terminal cleavage/methylation domain-containing protein</fullName>
    </submittedName>
</protein>
<keyword evidence="2" id="KW-0178">Competence</keyword>
<evidence type="ECO:0000313" key="4">
    <source>
        <dbReference type="EMBL" id="MBK3494009.1"/>
    </source>
</evidence>
<evidence type="ECO:0000313" key="5">
    <source>
        <dbReference type="Proteomes" id="UP000618943"/>
    </source>
</evidence>
<reference evidence="4 5" key="1">
    <citation type="submission" date="2020-12" db="EMBL/GenBank/DDBJ databases">
        <title>YIM B01967 draft genome.</title>
        <authorList>
            <person name="Yan X."/>
        </authorList>
    </citation>
    <scope>NUCLEOTIDE SEQUENCE [LARGE SCALE GENOMIC DNA]</scope>
    <source>
        <strain evidence="4 5">YIM B01967</strain>
    </source>
</reference>
<gene>
    <name evidence="4" type="ORF">JFL43_03865</name>
</gene>
<evidence type="ECO:0000256" key="3">
    <source>
        <dbReference type="SAM" id="Phobius"/>
    </source>
</evidence>
<keyword evidence="3" id="KW-1133">Transmembrane helix</keyword>
<dbReference type="EMBL" id="JAEOAH010000004">
    <property type="protein sequence ID" value="MBK3494009.1"/>
    <property type="molecule type" value="Genomic_DNA"/>
</dbReference>
<dbReference type="InterPro" id="IPR012902">
    <property type="entry name" value="N_methyl_site"/>
</dbReference>
<evidence type="ECO:0000256" key="2">
    <source>
        <dbReference type="ARBA" id="ARBA00023287"/>
    </source>
</evidence>
<organism evidence="4 5">
    <name type="scientific">Viridibacillus soli</name>
    <dbReference type="NCBI Taxonomy" id="2798301"/>
    <lineage>
        <taxon>Bacteria</taxon>
        <taxon>Bacillati</taxon>
        <taxon>Bacillota</taxon>
        <taxon>Bacilli</taxon>
        <taxon>Bacillales</taxon>
        <taxon>Caryophanaceae</taxon>
        <taxon>Viridibacillus</taxon>
    </lineage>
</organism>
<accession>A0ABS1H3X6</accession>
<comment type="subcellular location">
    <subcellularLocation>
        <location evidence="1">Cell surface</location>
    </subcellularLocation>
</comment>
<dbReference type="NCBIfam" id="TIGR02532">
    <property type="entry name" value="IV_pilin_GFxxxE"/>
    <property type="match status" value="1"/>
</dbReference>
<proteinExistence type="predicted"/>
<keyword evidence="3" id="KW-0812">Transmembrane</keyword>
<keyword evidence="5" id="KW-1185">Reference proteome</keyword>
<comment type="caution">
    <text evidence="4">The sequence shown here is derived from an EMBL/GenBank/DDBJ whole genome shotgun (WGS) entry which is preliminary data.</text>
</comment>
<feature type="transmembrane region" description="Helical" evidence="3">
    <location>
        <begin position="6"/>
        <end position="30"/>
    </location>
</feature>
<dbReference type="RefSeq" id="WP_200748024.1">
    <property type="nucleotide sequence ID" value="NZ_JAEOAH010000004.1"/>
</dbReference>
<dbReference type="Proteomes" id="UP000618943">
    <property type="component" value="Unassembled WGS sequence"/>
</dbReference>
<name>A0ABS1H3X6_9BACL</name>
<keyword evidence="3" id="KW-0472">Membrane</keyword>
<evidence type="ECO:0000256" key="1">
    <source>
        <dbReference type="ARBA" id="ARBA00004241"/>
    </source>
</evidence>